<protein>
    <submittedName>
        <fullName evidence="1">Uncharacterized protein</fullName>
    </submittedName>
</protein>
<dbReference type="AlphaFoldDB" id="A0A4Y2KBY1"/>
<reference evidence="1 2" key="1">
    <citation type="journal article" date="2019" name="Sci. Rep.">
        <title>Orb-weaving spider Araneus ventricosus genome elucidates the spidroin gene catalogue.</title>
        <authorList>
            <person name="Kono N."/>
            <person name="Nakamura H."/>
            <person name="Ohtoshi R."/>
            <person name="Moran D.A.P."/>
            <person name="Shinohara A."/>
            <person name="Yoshida Y."/>
            <person name="Fujiwara M."/>
            <person name="Mori M."/>
            <person name="Tomita M."/>
            <person name="Arakawa K."/>
        </authorList>
    </citation>
    <scope>NUCLEOTIDE SEQUENCE [LARGE SCALE GENOMIC DNA]</scope>
</reference>
<comment type="caution">
    <text evidence="1">The sequence shown here is derived from an EMBL/GenBank/DDBJ whole genome shotgun (WGS) entry which is preliminary data.</text>
</comment>
<dbReference type="EMBL" id="BGPR01004389">
    <property type="protein sequence ID" value="GBM99086.1"/>
    <property type="molecule type" value="Genomic_DNA"/>
</dbReference>
<sequence>MKNINPTYDLSERNSGGRAKEFIVWSFGEKEIDGELIPDSRLDSRDRRRLRSQISTRDSALVRACLDPVELNPAFGLIAPLESCNTLEHSFGESQKYSERQIPR</sequence>
<gene>
    <name evidence="1" type="ORF">AVEN_138925_1</name>
</gene>
<evidence type="ECO:0000313" key="2">
    <source>
        <dbReference type="Proteomes" id="UP000499080"/>
    </source>
</evidence>
<organism evidence="1 2">
    <name type="scientific">Araneus ventricosus</name>
    <name type="common">Orbweaver spider</name>
    <name type="synonym">Epeira ventricosa</name>
    <dbReference type="NCBI Taxonomy" id="182803"/>
    <lineage>
        <taxon>Eukaryota</taxon>
        <taxon>Metazoa</taxon>
        <taxon>Ecdysozoa</taxon>
        <taxon>Arthropoda</taxon>
        <taxon>Chelicerata</taxon>
        <taxon>Arachnida</taxon>
        <taxon>Araneae</taxon>
        <taxon>Araneomorphae</taxon>
        <taxon>Entelegynae</taxon>
        <taxon>Araneoidea</taxon>
        <taxon>Araneidae</taxon>
        <taxon>Araneus</taxon>
    </lineage>
</organism>
<accession>A0A4Y2KBY1</accession>
<keyword evidence="2" id="KW-1185">Reference proteome</keyword>
<name>A0A4Y2KBY1_ARAVE</name>
<dbReference type="Proteomes" id="UP000499080">
    <property type="component" value="Unassembled WGS sequence"/>
</dbReference>
<evidence type="ECO:0000313" key="1">
    <source>
        <dbReference type="EMBL" id="GBM99086.1"/>
    </source>
</evidence>
<proteinExistence type="predicted"/>